<feature type="compositionally biased region" description="Low complexity" evidence="6">
    <location>
        <begin position="280"/>
        <end position="296"/>
    </location>
</feature>
<evidence type="ECO:0000259" key="8">
    <source>
        <dbReference type="PROSITE" id="PS50238"/>
    </source>
</evidence>
<dbReference type="EMBL" id="KV878337">
    <property type="protein sequence ID" value="OJJ49884.1"/>
    <property type="molecule type" value="Genomic_DNA"/>
</dbReference>
<feature type="domain" description="Rho-GAP" evidence="8">
    <location>
        <begin position="970"/>
        <end position="1158"/>
    </location>
</feature>
<dbReference type="Pfam" id="PF00412">
    <property type="entry name" value="LIM"/>
    <property type="match status" value="2"/>
</dbReference>
<feature type="compositionally biased region" description="Basic and acidic residues" evidence="6">
    <location>
        <begin position="322"/>
        <end position="339"/>
    </location>
</feature>
<dbReference type="GeneID" id="34615203"/>
<feature type="compositionally biased region" description="Low complexity" evidence="6">
    <location>
        <begin position="363"/>
        <end position="373"/>
    </location>
</feature>
<dbReference type="PANTHER" id="PTHR23176:SF128">
    <property type="entry name" value="RHO GTPASE-ACTIVATING PROTEIN RGD1"/>
    <property type="match status" value="1"/>
</dbReference>
<feature type="compositionally biased region" description="Polar residues" evidence="6">
    <location>
        <begin position="949"/>
        <end position="963"/>
    </location>
</feature>
<dbReference type="CDD" id="cd09394">
    <property type="entry name" value="LIM1_Rga"/>
    <property type="match status" value="1"/>
</dbReference>
<feature type="compositionally biased region" description="Polar residues" evidence="6">
    <location>
        <begin position="375"/>
        <end position="387"/>
    </location>
</feature>
<evidence type="ECO:0000313" key="9">
    <source>
        <dbReference type="EMBL" id="OJJ49884.1"/>
    </source>
</evidence>
<dbReference type="FunFam" id="2.10.110.10:FF:000121">
    <property type="entry name" value="Rho GTPase activator Rga"/>
    <property type="match status" value="1"/>
</dbReference>
<dbReference type="PROSITE" id="PS00478">
    <property type="entry name" value="LIM_DOMAIN_1"/>
    <property type="match status" value="1"/>
</dbReference>
<dbReference type="InterPro" id="IPR001781">
    <property type="entry name" value="Znf_LIM"/>
</dbReference>
<dbReference type="GO" id="GO:0005096">
    <property type="term" value="F:GTPase activator activity"/>
    <property type="evidence" value="ECO:0007669"/>
    <property type="project" value="UniProtKB-KW"/>
</dbReference>
<dbReference type="CDD" id="cd09395">
    <property type="entry name" value="LIM2_Rga"/>
    <property type="match status" value="1"/>
</dbReference>
<dbReference type="SUPFAM" id="SSF48350">
    <property type="entry name" value="GTPase activation domain, GAP"/>
    <property type="match status" value="1"/>
</dbReference>
<feature type="compositionally biased region" description="Basic and acidic residues" evidence="6">
    <location>
        <begin position="196"/>
        <end position="210"/>
    </location>
</feature>
<keyword evidence="4" id="KW-0440">LIM domain</keyword>
<dbReference type="CDD" id="cd00159">
    <property type="entry name" value="RhoGAP"/>
    <property type="match status" value="1"/>
</dbReference>
<feature type="domain" description="LIM zinc-binding" evidence="7">
    <location>
        <begin position="19"/>
        <end position="81"/>
    </location>
</feature>
<dbReference type="SMART" id="SM00132">
    <property type="entry name" value="LIM"/>
    <property type="match status" value="2"/>
</dbReference>
<dbReference type="PROSITE" id="PS50023">
    <property type="entry name" value="LIM_DOMAIN_2"/>
    <property type="match status" value="1"/>
</dbReference>
<evidence type="ECO:0000313" key="10">
    <source>
        <dbReference type="Proteomes" id="UP000184188"/>
    </source>
</evidence>
<dbReference type="AlphaFoldDB" id="A0A1L9SRY2"/>
<sequence>MDSPAALSESPMDQDDIPFPCKGCGEILEEGKAFELSGNRWHIDCFRCSTCGTLLDSDAHLLLLGDGSLICSNCTYSCSSCGNKIEDLAILTGDQAFCASCFRCRNCKRKIENLRYARTSQGIFCMDCHESLMQRRRKKKNPGASTTSSSSKKASPPNVKLDKSLPSLPPNIDKPQTPSRPDDETESQYTDTPGEIPERREVKKREEMNGSRKLTTTDTLILPSSTYRSNRHSMLQSRSLEADADGGGEFLIPLAFDPSEDPQSFRPPPRTSSDSRSRDYSSQSTKPAPKPSSSSKDAPNDYVSSATSSEAPSPHIAYQDKSQSRDRAADNDPASRWRSDASATNKASKSGSARSSRSDLHGAAIAAAAAAAASPESSRSENGTSSRPSHELRKLHENGSMDSSRSAVASPGGSSIGSGMQYPPKRGDSLQSKTHQIPRKEVASPTSAITLFPSGQDDVNGRSAGAGAAPTSAPTKPHGSPDTSLPLRDRSDSQPDPVKSGRIRQDSASTYRSDAQRAAAAAAAAGVVGLENTVSPALLRYSGGGAFSMDEDMARIMGYEDSQQAAAAGQTSESFLRRVSNSVRHARSLSDKGSRLSRDGKWPKSPVNGTAPVDHLGSPKTPVGISSPEQRDEIAWLRSELRKERQRVQEKEQKIAELEAMVNASAEVKQAQSELHEKRSTMVVLDAQKEIVMRELTVLTEHLDSEKRGGKNQLDLGRLTNQALREFVEAIQQLKDSYAPQIEELIQKRNQASEELANMNRMKDKSFQEFEQLSSKNAQLAELNNQLVHQIQELYKANDHQRSASTTTNTNTNGLGIYSHHSKEKSMTSIELLKPSINDLSTSISTANLQEEAEPATVLPGPQVVSIRKGQVRKFNWKKGGQNVAKGVTKGLKGAFGSSEAKDPTALPYGSVQTGQELNPNLPRSQTQDPSRQGFGFFGNQKSKQSSSTNKMAQNDGTVSESGQPGLFGTELEQRMEVEKSVVPAIVTRCIQEVELRGMDMEGIYRKSGASSVTQTIREGFEKSHLDYDISDPDLDIHAVTSTLKQYFRKLPTPLITFDVYEGVIESGEITSQQARIEALQKSLSELPRVHRDVLEFLMFHLTRVVEREKENLMTSQNVAVVFAPTIMRPETLAREMTDVQKKNDALKFMIENCSEIFMGIQE</sequence>
<feature type="compositionally biased region" description="Low complexity" evidence="6">
    <location>
        <begin position="346"/>
        <end position="355"/>
    </location>
</feature>
<dbReference type="Gene3D" id="2.10.110.10">
    <property type="entry name" value="Cysteine Rich Protein"/>
    <property type="match status" value="2"/>
</dbReference>
<evidence type="ECO:0000259" key="7">
    <source>
        <dbReference type="PROSITE" id="PS50023"/>
    </source>
</evidence>
<dbReference type="FunFam" id="2.10.110.10:FF:000044">
    <property type="entry name" value="Rho GTPase activator Rga"/>
    <property type="match status" value="1"/>
</dbReference>
<dbReference type="InterPro" id="IPR008936">
    <property type="entry name" value="Rho_GTPase_activation_prot"/>
</dbReference>
<name>A0A1L9SRY2_9EURO</name>
<dbReference type="Pfam" id="PF00620">
    <property type="entry name" value="RhoGAP"/>
    <property type="match status" value="1"/>
</dbReference>
<feature type="region of interest" description="Disordered" evidence="6">
    <location>
        <begin position="136"/>
        <end position="512"/>
    </location>
</feature>
<evidence type="ECO:0000256" key="1">
    <source>
        <dbReference type="ARBA" id="ARBA00022468"/>
    </source>
</evidence>
<dbReference type="GO" id="GO:0046872">
    <property type="term" value="F:metal ion binding"/>
    <property type="evidence" value="ECO:0007669"/>
    <property type="project" value="UniProtKB-KW"/>
</dbReference>
<dbReference type="VEuPathDB" id="FungiDB:ASPZODRAFT_58061"/>
<evidence type="ECO:0000256" key="5">
    <source>
        <dbReference type="SAM" id="Coils"/>
    </source>
</evidence>
<keyword evidence="10" id="KW-1185">Reference proteome</keyword>
<feature type="compositionally biased region" description="Low complexity" evidence="6">
    <location>
        <begin position="144"/>
        <end position="157"/>
    </location>
</feature>
<feature type="coiled-coil region" evidence="5">
    <location>
        <begin position="742"/>
        <end position="793"/>
    </location>
</feature>
<dbReference type="FunFam" id="1.10.555.10:FF:000043">
    <property type="entry name" value="Rho GTPase activator Rga"/>
    <property type="match status" value="1"/>
</dbReference>
<evidence type="ECO:0000256" key="4">
    <source>
        <dbReference type="PROSITE-ProRule" id="PRU00125"/>
    </source>
</evidence>
<dbReference type="GO" id="GO:0007165">
    <property type="term" value="P:signal transduction"/>
    <property type="evidence" value="ECO:0007669"/>
    <property type="project" value="InterPro"/>
</dbReference>
<dbReference type="PANTHER" id="PTHR23176">
    <property type="entry name" value="RHO/RAC/CDC GTPASE-ACTIVATING PROTEIN"/>
    <property type="match status" value="1"/>
</dbReference>
<dbReference type="OrthoDB" id="79452at2759"/>
<feature type="coiled-coil region" evidence="5">
    <location>
        <begin position="634"/>
        <end position="681"/>
    </location>
</feature>
<proteinExistence type="predicted"/>
<dbReference type="InterPro" id="IPR000198">
    <property type="entry name" value="RhoGAP_dom"/>
</dbReference>
<accession>A0A1L9SRY2</accession>
<dbReference type="Gene3D" id="1.10.555.10">
    <property type="entry name" value="Rho GTPase activation protein"/>
    <property type="match status" value="1"/>
</dbReference>
<feature type="region of interest" description="Disordered" evidence="6">
    <location>
        <begin position="583"/>
        <end position="630"/>
    </location>
</feature>
<dbReference type="InterPro" id="IPR050729">
    <property type="entry name" value="Rho-GAP"/>
</dbReference>
<dbReference type="Proteomes" id="UP000184188">
    <property type="component" value="Unassembled WGS sequence"/>
</dbReference>
<gene>
    <name evidence="9" type="ORF">ASPZODRAFT_58061</name>
</gene>
<keyword evidence="5" id="KW-0175">Coiled coil</keyword>
<evidence type="ECO:0000256" key="3">
    <source>
        <dbReference type="ARBA" id="ARBA00022833"/>
    </source>
</evidence>
<reference evidence="10" key="1">
    <citation type="journal article" date="2017" name="Genome Biol.">
        <title>Comparative genomics reveals high biological diversity and specific adaptations in the industrially and medically important fungal genus Aspergillus.</title>
        <authorList>
            <person name="de Vries R.P."/>
            <person name="Riley R."/>
            <person name="Wiebenga A."/>
            <person name="Aguilar-Osorio G."/>
            <person name="Amillis S."/>
            <person name="Uchima C.A."/>
            <person name="Anderluh G."/>
            <person name="Asadollahi M."/>
            <person name="Askin M."/>
            <person name="Barry K."/>
            <person name="Battaglia E."/>
            <person name="Bayram O."/>
            <person name="Benocci T."/>
            <person name="Braus-Stromeyer S.A."/>
            <person name="Caldana C."/>
            <person name="Canovas D."/>
            <person name="Cerqueira G.C."/>
            <person name="Chen F."/>
            <person name="Chen W."/>
            <person name="Choi C."/>
            <person name="Clum A."/>
            <person name="Dos Santos R.A."/>
            <person name="Damasio A.R."/>
            <person name="Diallinas G."/>
            <person name="Emri T."/>
            <person name="Fekete E."/>
            <person name="Flipphi M."/>
            <person name="Freyberg S."/>
            <person name="Gallo A."/>
            <person name="Gournas C."/>
            <person name="Habgood R."/>
            <person name="Hainaut M."/>
            <person name="Harispe M.L."/>
            <person name="Henrissat B."/>
            <person name="Hilden K.S."/>
            <person name="Hope R."/>
            <person name="Hossain A."/>
            <person name="Karabika E."/>
            <person name="Karaffa L."/>
            <person name="Karanyi Z."/>
            <person name="Krasevec N."/>
            <person name="Kuo A."/>
            <person name="Kusch H."/>
            <person name="LaButti K."/>
            <person name="Lagendijk E.L."/>
            <person name="Lapidus A."/>
            <person name="Levasseur A."/>
            <person name="Lindquist E."/>
            <person name="Lipzen A."/>
            <person name="Logrieco A.F."/>
            <person name="MacCabe A."/>
            <person name="Maekelae M.R."/>
            <person name="Malavazi I."/>
            <person name="Melin P."/>
            <person name="Meyer V."/>
            <person name="Mielnichuk N."/>
            <person name="Miskei M."/>
            <person name="Molnar A.P."/>
            <person name="Mule G."/>
            <person name="Ngan C.Y."/>
            <person name="Orejas M."/>
            <person name="Orosz E."/>
            <person name="Ouedraogo J.P."/>
            <person name="Overkamp K.M."/>
            <person name="Park H.-S."/>
            <person name="Perrone G."/>
            <person name="Piumi F."/>
            <person name="Punt P.J."/>
            <person name="Ram A.F."/>
            <person name="Ramon A."/>
            <person name="Rauscher S."/>
            <person name="Record E."/>
            <person name="Riano-Pachon D.M."/>
            <person name="Robert V."/>
            <person name="Roehrig J."/>
            <person name="Ruller R."/>
            <person name="Salamov A."/>
            <person name="Salih N.S."/>
            <person name="Samson R.A."/>
            <person name="Sandor E."/>
            <person name="Sanguinetti M."/>
            <person name="Schuetze T."/>
            <person name="Sepcic K."/>
            <person name="Shelest E."/>
            <person name="Sherlock G."/>
            <person name="Sophianopoulou V."/>
            <person name="Squina F.M."/>
            <person name="Sun H."/>
            <person name="Susca A."/>
            <person name="Todd R.B."/>
            <person name="Tsang A."/>
            <person name="Unkles S.E."/>
            <person name="van de Wiele N."/>
            <person name="van Rossen-Uffink D."/>
            <person name="Oliveira J.V."/>
            <person name="Vesth T.C."/>
            <person name="Visser J."/>
            <person name="Yu J.-H."/>
            <person name="Zhou M."/>
            <person name="Andersen M.R."/>
            <person name="Archer D.B."/>
            <person name="Baker S.E."/>
            <person name="Benoit I."/>
            <person name="Brakhage A.A."/>
            <person name="Braus G.H."/>
            <person name="Fischer R."/>
            <person name="Frisvad J.C."/>
            <person name="Goldman G.H."/>
            <person name="Houbraken J."/>
            <person name="Oakley B."/>
            <person name="Pocsi I."/>
            <person name="Scazzocchio C."/>
            <person name="Seiboth B."/>
            <person name="vanKuyk P.A."/>
            <person name="Wortman J."/>
            <person name="Dyer P.S."/>
            <person name="Grigoriev I.V."/>
        </authorList>
    </citation>
    <scope>NUCLEOTIDE SEQUENCE [LARGE SCALE GENOMIC DNA]</scope>
    <source>
        <strain evidence="10">CBS 506.65</strain>
    </source>
</reference>
<evidence type="ECO:0000256" key="2">
    <source>
        <dbReference type="ARBA" id="ARBA00022723"/>
    </source>
</evidence>
<dbReference type="PROSITE" id="PS50238">
    <property type="entry name" value="RHOGAP"/>
    <property type="match status" value="1"/>
</dbReference>
<dbReference type="RefSeq" id="XP_022584394.1">
    <property type="nucleotide sequence ID" value="XM_022728739.1"/>
</dbReference>
<keyword evidence="1" id="KW-0343">GTPase activation</keyword>
<dbReference type="GO" id="GO:0005938">
    <property type="term" value="C:cell cortex"/>
    <property type="evidence" value="ECO:0007669"/>
    <property type="project" value="UniProtKB-ARBA"/>
</dbReference>
<feature type="compositionally biased region" description="Polar residues" evidence="6">
    <location>
        <begin position="911"/>
        <end position="931"/>
    </location>
</feature>
<feature type="region of interest" description="Disordered" evidence="6">
    <location>
        <begin position="895"/>
        <end position="966"/>
    </location>
</feature>
<feature type="compositionally biased region" description="Basic and acidic residues" evidence="6">
    <location>
        <begin position="388"/>
        <end position="399"/>
    </location>
</feature>
<evidence type="ECO:0000256" key="6">
    <source>
        <dbReference type="SAM" id="MobiDB-lite"/>
    </source>
</evidence>
<organism evidence="9 10">
    <name type="scientific">Penicilliopsis zonata CBS 506.65</name>
    <dbReference type="NCBI Taxonomy" id="1073090"/>
    <lineage>
        <taxon>Eukaryota</taxon>
        <taxon>Fungi</taxon>
        <taxon>Dikarya</taxon>
        <taxon>Ascomycota</taxon>
        <taxon>Pezizomycotina</taxon>
        <taxon>Eurotiomycetes</taxon>
        <taxon>Eurotiomycetidae</taxon>
        <taxon>Eurotiales</taxon>
        <taxon>Aspergillaceae</taxon>
        <taxon>Penicilliopsis</taxon>
    </lineage>
</organism>
<feature type="compositionally biased region" description="Low complexity" evidence="6">
    <location>
        <begin position="463"/>
        <end position="475"/>
    </location>
</feature>
<feature type="compositionally biased region" description="Polar residues" evidence="6">
    <location>
        <begin position="212"/>
        <end position="239"/>
    </location>
</feature>
<keyword evidence="3 4" id="KW-0862">Zinc</keyword>
<dbReference type="SMART" id="SM00324">
    <property type="entry name" value="RhoGAP"/>
    <property type="match status" value="1"/>
</dbReference>
<evidence type="ECO:0008006" key="11">
    <source>
        <dbReference type="Google" id="ProtNLM"/>
    </source>
</evidence>
<protein>
    <recommendedName>
        <fullName evidence="11">Rho-GAP domain-containing protein</fullName>
    </recommendedName>
</protein>
<feature type="compositionally biased region" description="Polar residues" evidence="6">
    <location>
        <begin position="302"/>
        <end position="311"/>
    </location>
</feature>
<feature type="compositionally biased region" description="Basic and acidic residues" evidence="6">
    <location>
        <begin position="588"/>
        <end position="602"/>
    </location>
</feature>
<dbReference type="STRING" id="1073090.A0A1L9SRY2"/>
<keyword evidence="2 4" id="KW-0479">Metal-binding</keyword>